<evidence type="ECO:0000313" key="3">
    <source>
        <dbReference type="EMBL" id="KAJ8021509.1"/>
    </source>
</evidence>
<organism evidence="3 4">
    <name type="scientific">Holothuria leucospilota</name>
    <name type="common">Black long sea cucumber</name>
    <name type="synonym">Mertensiothuria leucospilota</name>
    <dbReference type="NCBI Taxonomy" id="206669"/>
    <lineage>
        <taxon>Eukaryota</taxon>
        <taxon>Metazoa</taxon>
        <taxon>Echinodermata</taxon>
        <taxon>Eleutherozoa</taxon>
        <taxon>Echinozoa</taxon>
        <taxon>Holothuroidea</taxon>
        <taxon>Aspidochirotacea</taxon>
        <taxon>Aspidochirotida</taxon>
        <taxon>Holothuriidae</taxon>
        <taxon>Holothuria</taxon>
    </lineage>
</organism>
<sequence length="285" mass="31977">MDSSELTQREVEEDFEQSVLSELRDVKQRLAELTDKVKLVKRSSTRSQMEQLKQTVAESNSVIKLLAAGFNTTRTMMLSEFRSILHAIPRGDEDAMQEQLIAADEALRGAQQAHTESLSQVEALQKELSDAKGALQHAEMDVSESNNRQNELQRVLQATEEEFMKAQKDVSRLKSELIRVKAESSSQVKALQKELFDTKGTLQQAQTDISEGKDIQNELQKALQATKEEVVKAKEEVERLKLGEAKSQSSHAHSEKGQSENQVSSSLLTPIITLFCQMKASNIQY</sequence>
<evidence type="ECO:0000256" key="2">
    <source>
        <dbReference type="SAM" id="MobiDB-lite"/>
    </source>
</evidence>
<comment type="caution">
    <text evidence="3">The sequence shown here is derived from an EMBL/GenBank/DDBJ whole genome shotgun (WGS) entry which is preliminary data.</text>
</comment>
<feature type="coiled-coil region" evidence="1">
    <location>
        <begin position="16"/>
        <end position="43"/>
    </location>
</feature>
<keyword evidence="4" id="KW-1185">Reference proteome</keyword>
<keyword evidence="1" id="KW-0175">Coiled coil</keyword>
<dbReference type="Proteomes" id="UP001152320">
    <property type="component" value="Chromosome 21"/>
</dbReference>
<dbReference type="Gene3D" id="1.10.287.620">
    <property type="entry name" value="Helix Hairpins"/>
    <property type="match status" value="1"/>
</dbReference>
<dbReference type="EMBL" id="JAIZAY010000021">
    <property type="protein sequence ID" value="KAJ8021509.1"/>
    <property type="molecule type" value="Genomic_DNA"/>
</dbReference>
<protein>
    <submittedName>
        <fullName evidence="3">Uncharacterized protein</fullName>
    </submittedName>
</protein>
<gene>
    <name evidence="3" type="ORF">HOLleu_38742</name>
</gene>
<reference evidence="3" key="1">
    <citation type="submission" date="2021-10" db="EMBL/GenBank/DDBJ databases">
        <title>Tropical sea cucumber genome reveals ecological adaptation and Cuvierian tubules defense mechanism.</title>
        <authorList>
            <person name="Chen T."/>
        </authorList>
    </citation>
    <scope>NUCLEOTIDE SEQUENCE</scope>
    <source>
        <strain evidence="3">Nanhai2018</strain>
        <tissue evidence="3">Muscle</tissue>
    </source>
</reference>
<evidence type="ECO:0000256" key="1">
    <source>
        <dbReference type="SAM" id="Coils"/>
    </source>
</evidence>
<proteinExistence type="predicted"/>
<accession>A0A9Q0YJ40</accession>
<dbReference type="AlphaFoldDB" id="A0A9Q0YJ40"/>
<evidence type="ECO:0000313" key="4">
    <source>
        <dbReference type="Proteomes" id="UP001152320"/>
    </source>
</evidence>
<feature type="region of interest" description="Disordered" evidence="2">
    <location>
        <begin position="240"/>
        <end position="263"/>
    </location>
</feature>
<name>A0A9Q0YJ40_HOLLE</name>